<dbReference type="GO" id="GO:0008080">
    <property type="term" value="F:N-acetyltransferase activity"/>
    <property type="evidence" value="ECO:0007669"/>
    <property type="project" value="TreeGrafter"/>
</dbReference>
<dbReference type="Proteomes" id="UP000054565">
    <property type="component" value="Unassembled WGS sequence"/>
</dbReference>
<dbReference type="PANTHER" id="PTHR28037:SF1">
    <property type="entry name" value="ALCOHOL O-ACETYLTRANSFERASE 1-RELATED"/>
    <property type="match status" value="1"/>
</dbReference>
<dbReference type="Pfam" id="PF07247">
    <property type="entry name" value="AATase"/>
    <property type="match status" value="1"/>
</dbReference>
<dbReference type="SUPFAM" id="SSF52777">
    <property type="entry name" value="CoA-dependent acyltransferases"/>
    <property type="match status" value="2"/>
</dbReference>
<reference evidence="2" key="1">
    <citation type="journal article" date="2010" name="Genome Res.">
        <title>Population genomic sequencing of Coccidioides fungi reveals recent hybridization and transposon control.</title>
        <authorList>
            <person name="Neafsey D.E."/>
            <person name="Barker B.M."/>
            <person name="Sharpton T.J."/>
            <person name="Stajich J.E."/>
            <person name="Park D.J."/>
            <person name="Whiston E."/>
            <person name="Hung C.-Y."/>
            <person name="McMahan C."/>
            <person name="White J."/>
            <person name="Sykes S."/>
            <person name="Heiman D."/>
            <person name="Young S."/>
            <person name="Zeng Q."/>
            <person name="Abouelleil A."/>
            <person name="Aftuck L."/>
            <person name="Bessette D."/>
            <person name="Brown A."/>
            <person name="FitzGerald M."/>
            <person name="Lui A."/>
            <person name="Macdonald J.P."/>
            <person name="Priest M."/>
            <person name="Orbach M.J."/>
            <person name="Galgiani J.N."/>
            <person name="Kirkland T.N."/>
            <person name="Cole G.T."/>
            <person name="Birren B.W."/>
            <person name="Henn M.R."/>
            <person name="Taylor J.W."/>
            <person name="Rounsley S.D."/>
        </authorList>
    </citation>
    <scope>NUCLEOTIDE SEQUENCE [LARGE SCALE GENOMIC DNA]</scope>
    <source>
        <strain evidence="2">RMSCC 2394</strain>
    </source>
</reference>
<protein>
    <recommendedName>
        <fullName evidence="3">Alcohol acetyltransferase</fullName>
    </recommendedName>
</protein>
<name>A0A0J7B9C3_COCIT</name>
<dbReference type="STRING" id="404692.A0A0J7B9C3"/>
<dbReference type="AlphaFoldDB" id="A0A0J7B9C3"/>
<dbReference type="Gene3D" id="3.30.559.10">
    <property type="entry name" value="Chloramphenicol acetyltransferase-like domain"/>
    <property type="match status" value="1"/>
</dbReference>
<dbReference type="InterPro" id="IPR052058">
    <property type="entry name" value="Alcohol_O-acetyltransferase"/>
</dbReference>
<dbReference type="EMBL" id="DS028096">
    <property type="protein sequence ID" value="KMP06597.1"/>
    <property type="molecule type" value="Genomic_DNA"/>
</dbReference>
<dbReference type="InterPro" id="IPR010828">
    <property type="entry name" value="Atf2/Sli1-like"/>
</dbReference>
<sequence>MPDIVSPPVQLHKLEKLRRVGLLEKYSTTRHHLGFYHNVSVSAAYTLPQSPEYPLKDCIYHASRALINEHPALSAVPVDEDTSKPYFVRLPEIDLAKSIFFDDWGCSFAPDGDNQDGEFPVESWDHKLEQFLQSQHDTPFTPGLPFWRLYILADYHDERHFVAVFVYHHGIGDGSSGKAFHATLLRALADAPSGGSKHPELVVKPPETPLLPALESLHPLPYSLPFLLKAGLDAKLPCRRDPRLWTGGKIRLPLRTKVRIMTVSESTTTILKQLCREHGTTITAALQTLLASALFAYLPRTYTKLHCAGAVSARRWLPRDVVTDNSMGVWVLDFSEMYTRAAVTESGSGFPWNEVQRSRKNIEHFLRRRGKNSQVALLRYVSNYHRDLCTSMIGKDRDASFEVSNLGCFKPTSSPQGLKLDENKSTDDKVCEMNGPRIGKMVFSQCANVAACAVNLSVITGGDGRLVLMFCWQESIVEPELMASVVEQMQKDISRLVKDAH</sequence>
<evidence type="ECO:0000313" key="1">
    <source>
        <dbReference type="EMBL" id="KMP06597.1"/>
    </source>
</evidence>
<evidence type="ECO:0000313" key="2">
    <source>
        <dbReference type="Proteomes" id="UP000054565"/>
    </source>
</evidence>
<proteinExistence type="predicted"/>
<dbReference type="PANTHER" id="PTHR28037">
    <property type="entry name" value="ALCOHOL O-ACETYLTRANSFERASE 1-RELATED"/>
    <property type="match status" value="1"/>
</dbReference>
<dbReference type="OrthoDB" id="2150604at2759"/>
<evidence type="ECO:0008006" key="3">
    <source>
        <dbReference type="Google" id="ProtNLM"/>
    </source>
</evidence>
<accession>A0A0J7B9C3</accession>
<gene>
    <name evidence="1" type="ORF">CIRG_06278</name>
</gene>
<organism evidence="1 2">
    <name type="scientific">Coccidioides immitis RMSCC 2394</name>
    <dbReference type="NCBI Taxonomy" id="404692"/>
    <lineage>
        <taxon>Eukaryota</taxon>
        <taxon>Fungi</taxon>
        <taxon>Dikarya</taxon>
        <taxon>Ascomycota</taxon>
        <taxon>Pezizomycotina</taxon>
        <taxon>Eurotiomycetes</taxon>
        <taxon>Eurotiomycetidae</taxon>
        <taxon>Onygenales</taxon>
        <taxon>Onygenaceae</taxon>
        <taxon>Coccidioides</taxon>
    </lineage>
</organism>
<dbReference type="InterPro" id="IPR023213">
    <property type="entry name" value="CAT-like_dom_sf"/>
</dbReference>